<dbReference type="PRINTS" id="PR00867">
    <property type="entry name" value="DNAPOLG"/>
</dbReference>
<dbReference type="SUPFAM" id="SSF53098">
    <property type="entry name" value="Ribonuclease H-like"/>
    <property type="match status" value="1"/>
</dbReference>
<dbReference type="Proteomes" id="UP000234323">
    <property type="component" value="Unassembled WGS sequence"/>
</dbReference>
<evidence type="ECO:0000313" key="9">
    <source>
        <dbReference type="Proteomes" id="UP000234323"/>
    </source>
</evidence>
<dbReference type="InterPro" id="IPR001098">
    <property type="entry name" value="DNA-dir_DNA_pol_A_palm_dom"/>
</dbReference>
<dbReference type="PROSITE" id="PS00447">
    <property type="entry name" value="DNA_POLYMERASE_A"/>
    <property type="match status" value="1"/>
</dbReference>
<dbReference type="VEuPathDB" id="FungiDB:RhiirA1_537880"/>
<dbReference type="PANTHER" id="PTHR10267">
    <property type="entry name" value="DNA POLYMERASE SUBUNIT GAMMA-1"/>
    <property type="match status" value="1"/>
</dbReference>
<dbReference type="GO" id="GO:0003887">
    <property type="term" value="F:DNA-directed DNA polymerase activity"/>
    <property type="evidence" value="ECO:0007669"/>
    <property type="project" value="UniProtKB-KW"/>
</dbReference>
<evidence type="ECO:0000256" key="5">
    <source>
        <dbReference type="ARBA" id="ARBA00031966"/>
    </source>
</evidence>
<dbReference type="InterPro" id="IPR012337">
    <property type="entry name" value="RNaseH-like_sf"/>
</dbReference>
<evidence type="ECO:0000313" key="8">
    <source>
        <dbReference type="EMBL" id="PKY48355.1"/>
    </source>
</evidence>
<feature type="region of interest" description="Disordered" evidence="6">
    <location>
        <begin position="574"/>
        <end position="596"/>
    </location>
</feature>
<evidence type="ECO:0000256" key="6">
    <source>
        <dbReference type="SAM" id="MobiDB-lite"/>
    </source>
</evidence>
<evidence type="ECO:0000259" key="7">
    <source>
        <dbReference type="SMART" id="SM00482"/>
    </source>
</evidence>
<dbReference type="InterPro" id="IPR041336">
    <property type="entry name" value="DNApol_Exo"/>
</dbReference>
<keyword evidence="3" id="KW-0548">Nucleotidyltransferase</keyword>
<dbReference type="GO" id="GO:0003677">
    <property type="term" value="F:DNA binding"/>
    <property type="evidence" value="ECO:0007669"/>
    <property type="project" value="InterPro"/>
</dbReference>
<dbReference type="PANTHER" id="PTHR10267:SF0">
    <property type="entry name" value="DNA POLYMERASE SUBUNIT GAMMA-1"/>
    <property type="match status" value="1"/>
</dbReference>
<keyword evidence="4" id="KW-0239">DNA-directed DNA polymerase</keyword>
<evidence type="ECO:0000256" key="1">
    <source>
        <dbReference type="ARBA" id="ARBA00012417"/>
    </source>
</evidence>
<feature type="domain" description="DNA-directed DNA polymerase family A palm" evidence="7">
    <location>
        <begin position="726"/>
        <end position="952"/>
    </location>
</feature>
<evidence type="ECO:0000256" key="3">
    <source>
        <dbReference type="ARBA" id="ARBA00022695"/>
    </source>
</evidence>
<gene>
    <name evidence="8" type="ORF">RhiirA4_525034</name>
</gene>
<name>A0A2I1GP10_9GLOM</name>
<comment type="caution">
    <text evidence="8">The sequence shown here is derived from an EMBL/GenBank/DDBJ whole genome shotgun (WGS) entry which is preliminary data.</text>
</comment>
<proteinExistence type="predicted"/>
<evidence type="ECO:0000256" key="2">
    <source>
        <dbReference type="ARBA" id="ARBA00022679"/>
    </source>
</evidence>
<dbReference type="SUPFAM" id="SSF56672">
    <property type="entry name" value="DNA/RNA polymerases"/>
    <property type="match status" value="1"/>
</dbReference>
<dbReference type="Gene3D" id="3.30.70.370">
    <property type="match status" value="1"/>
</dbReference>
<evidence type="ECO:0000256" key="4">
    <source>
        <dbReference type="ARBA" id="ARBA00022932"/>
    </source>
</evidence>
<dbReference type="InterPro" id="IPR043502">
    <property type="entry name" value="DNA/RNA_pol_sf"/>
</dbReference>
<protein>
    <recommendedName>
        <fullName evidence="1">DNA-directed DNA polymerase</fullName>
        <ecNumber evidence="1">2.7.7.7</ecNumber>
    </recommendedName>
    <alternativeName>
        <fullName evidence="5">Mitochondrial DNA polymerase catalytic subunit</fullName>
    </alternativeName>
</protein>
<dbReference type="Gene3D" id="3.30.420.390">
    <property type="match status" value="1"/>
</dbReference>
<dbReference type="GO" id="GO:0005760">
    <property type="term" value="C:gamma DNA polymerase complex"/>
    <property type="evidence" value="ECO:0007669"/>
    <property type="project" value="InterPro"/>
</dbReference>
<dbReference type="Pfam" id="PF00476">
    <property type="entry name" value="DNA_pol_A"/>
    <property type="match status" value="1"/>
</dbReference>
<dbReference type="InterPro" id="IPR002297">
    <property type="entry name" value="DNA-dir_DNA_pol_A_mt"/>
</dbReference>
<keyword evidence="2" id="KW-0808">Transferase</keyword>
<accession>A0A2I1GP10</accession>
<dbReference type="SMART" id="SM00482">
    <property type="entry name" value="POLAc"/>
    <property type="match status" value="1"/>
</dbReference>
<dbReference type="OrthoDB" id="5588663at2759"/>
<dbReference type="Gene3D" id="1.10.150.20">
    <property type="entry name" value="5' to 3' exonuclease, C-terminal subdomain"/>
    <property type="match status" value="1"/>
</dbReference>
<reference evidence="8 9" key="1">
    <citation type="submission" date="2015-10" db="EMBL/GenBank/DDBJ databases">
        <title>Genome analyses suggest a sexual origin of heterokaryosis in a supposedly ancient asexual fungus.</title>
        <authorList>
            <person name="Ropars J."/>
            <person name="Sedzielewska K."/>
            <person name="Noel J."/>
            <person name="Charron P."/>
            <person name="Farinelli L."/>
            <person name="Marton T."/>
            <person name="Kruger M."/>
            <person name="Pelin A."/>
            <person name="Brachmann A."/>
            <person name="Corradi N."/>
        </authorList>
    </citation>
    <scope>NUCLEOTIDE SEQUENCE [LARGE SCALE GENOMIC DNA]</scope>
    <source>
        <strain evidence="8 9">A4</strain>
    </source>
</reference>
<dbReference type="EMBL" id="LLXI01000633">
    <property type="protein sequence ID" value="PKY48355.1"/>
    <property type="molecule type" value="Genomic_DNA"/>
</dbReference>
<dbReference type="InterPro" id="IPR019760">
    <property type="entry name" value="DNA-dir_DNA_pol_A_CS"/>
</dbReference>
<dbReference type="GO" id="GO:0006264">
    <property type="term" value="P:mitochondrial DNA replication"/>
    <property type="evidence" value="ECO:0007669"/>
    <property type="project" value="TreeGrafter"/>
</dbReference>
<dbReference type="AlphaFoldDB" id="A0A2I1GP10"/>
<dbReference type="GO" id="GO:0008408">
    <property type="term" value="F:3'-5' exonuclease activity"/>
    <property type="evidence" value="ECO:0007669"/>
    <property type="project" value="TreeGrafter"/>
</dbReference>
<organism evidence="8 9">
    <name type="scientific">Rhizophagus irregularis</name>
    <dbReference type="NCBI Taxonomy" id="588596"/>
    <lineage>
        <taxon>Eukaryota</taxon>
        <taxon>Fungi</taxon>
        <taxon>Fungi incertae sedis</taxon>
        <taxon>Mucoromycota</taxon>
        <taxon>Glomeromycotina</taxon>
        <taxon>Glomeromycetes</taxon>
        <taxon>Glomerales</taxon>
        <taxon>Glomeraceae</taxon>
        <taxon>Rhizophagus</taxon>
    </lineage>
</organism>
<sequence>MKALSALSNLAITTRHSAIISCQKSLASLYTFKKRLICTSSITEEIQKHQKRINEVGVEMLPDWLHNKVFPQSCQHPDQKKVTIAKKHLKQQGLFGKETEKVPDVPEFEIPKLCGDSIAEHFWNIGESQAKKYRELAERFADSDLLGIPLKEDWLIEPGWTRYESDKKPESVEFPNEQLLCFDVETLLSKSDYGLIACAASPSAWYTWISPHLLKIKKDFENNEKIAENNEKIATSEKIKINKVLEKEYDVDNNEISNLIPMGRMIKDRIIVGHNISFDRARIKEEYNYNRSDNKFIDTLALHVAISGLCARQRSTWIKYDKALEKSDTSYLDDKKYFQSIYDVSSTNNLRNVYKLYCEGEVDKSIRKEFFVNGTLEDIIIEKNLRHLITYCASDVLATFQVFKKVLPRFLKVCPHPASFAGMLEMGNMFLTTSKDWDKYLQTAEEVYQKQRDAIETRLELLADKAVKLSPESIKDDHWLKQLDWTYPSRVKKLPDLPMWYRDIYCNKKRKVKVTTKSLIAPLLLRLKWHDFPVYYSRKYGWMYRVPIDDDYQTNVKACEFNDEVKDSKAQLNELNELNEKPSKRNKSNTKSKSLNNDVELFANDKDGIYYRIPHKDGEEARCGSPLAKHYITSFEKGVLSSEHEVAKDALQMNATCSYWISSRDRIRSQMVVYDDHPEITDLGFDKTDKAIGMIIPQTVTMGTVTRRAVEKTWMTASNVKKNRIGSELKAIIQAPEGYKFVGADVDSEELWIASLIGDSQFGFHGATAMGWMTLQGNKSAGTDLHSRTASILNISRSDAKVFNYGRIYGAGLKFAVRLLKQFNETIKDSEASERATALYSRTKGKKYINKNYTFWHGGSESYMFNSLEEIATNSDPKTPVLKCGITDALKENVVNKNYMTSRINWVVQSSGVDYLHLLIVSMQYLMTKYNINGRFMLSVHDEVRFLVKEEDSHRAALALQISNLWTRAMFSYMLGINDLPLSVAFFSAVEIDHVLRKEAEMKCKTISYDAEIKEGESLTIQELIELDTQLDKEVNKDNEDYNTKELDNSSELLTPYNSNNSEIYLKIQSLSTEEEVETLMSRNSTKNTRSYQNYNRPYHFENSKLYKRNLIYEEVT</sequence>
<dbReference type="VEuPathDB" id="FungiDB:RhiirFUN_002397"/>
<dbReference type="Pfam" id="PF18136">
    <property type="entry name" value="DNApol_Exo"/>
    <property type="match status" value="1"/>
</dbReference>
<dbReference type="EC" id="2.7.7.7" evidence="1"/>
<keyword evidence="9" id="KW-1185">Reference proteome</keyword>
<dbReference type="VEuPathDB" id="FungiDB:FUN_002337"/>